<feature type="domain" description="hAT-like transposase RNase-H fold" evidence="3">
    <location>
        <begin position="1"/>
        <end position="66"/>
    </location>
</feature>
<feature type="region of interest" description="Disordered" evidence="1">
    <location>
        <begin position="200"/>
        <end position="225"/>
    </location>
</feature>
<evidence type="ECO:0000259" key="3">
    <source>
        <dbReference type="Pfam" id="PF14372"/>
    </source>
</evidence>
<sequence length="225" mass="25800">MVKPMLKKFDKYWSDYNVYLSCAAILDPRFKVKFVEYCFDKLFGPDEAMVKVEEVLTTLRSLYDEYKLRSSTSPIVVPTPTSGIDDDLFDDYHSYSSRSIRTQITKSQLDSYLEDPERDLNSELNILEFWQQNVVRFPDLASLARNLLTIPVSTVASESAFSLGGKIISPNRSSLKPKTVQALVCIQDWRCDEHNVPLDFDLDPSSGDDMDEVEDDEDVDSNFLY</sequence>
<feature type="domain" description="HAT C-terminal dimerisation" evidence="2">
    <location>
        <begin position="109"/>
        <end position="189"/>
    </location>
</feature>
<protein>
    <recommendedName>
        <fullName evidence="6">HAT C-terminal dimerisation domain-containing protein</fullName>
    </recommendedName>
</protein>
<dbReference type="PANTHER" id="PTHR23272:SF189">
    <property type="entry name" value="ZINC FINGER BED DOMAIN-CONTAINING PROTEIN RICESLEEPER 1-LIKE"/>
    <property type="match status" value="1"/>
</dbReference>
<dbReference type="GO" id="GO:0046983">
    <property type="term" value="F:protein dimerization activity"/>
    <property type="evidence" value="ECO:0007669"/>
    <property type="project" value="InterPro"/>
</dbReference>
<dbReference type="InterPro" id="IPR025525">
    <property type="entry name" value="hAT-like_transposase_RNase-H"/>
</dbReference>
<evidence type="ECO:0008006" key="6">
    <source>
        <dbReference type="Google" id="ProtNLM"/>
    </source>
</evidence>
<dbReference type="Proteomes" id="UP000035740">
    <property type="component" value="Unassembled WGS sequence"/>
</dbReference>
<gene>
    <name evidence="4" type="ORF">BVRB_017800</name>
</gene>
<dbReference type="InterPro" id="IPR012337">
    <property type="entry name" value="RNaseH-like_sf"/>
</dbReference>
<evidence type="ECO:0000313" key="4">
    <source>
        <dbReference type="EMBL" id="KMS64679.1"/>
    </source>
</evidence>
<keyword evidence="5" id="KW-1185">Reference proteome</keyword>
<dbReference type="EMBL" id="KQ125816">
    <property type="protein sequence ID" value="KMS64679.1"/>
    <property type="molecule type" value="Genomic_DNA"/>
</dbReference>
<dbReference type="AlphaFoldDB" id="A0A0J7YLZ4"/>
<organism evidence="4 5">
    <name type="scientific">Beta vulgaris subsp. vulgaris</name>
    <name type="common">Beet</name>
    <dbReference type="NCBI Taxonomy" id="3555"/>
    <lineage>
        <taxon>Eukaryota</taxon>
        <taxon>Viridiplantae</taxon>
        <taxon>Streptophyta</taxon>
        <taxon>Embryophyta</taxon>
        <taxon>Tracheophyta</taxon>
        <taxon>Spermatophyta</taxon>
        <taxon>Magnoliopsida</taxon>
        <taxon>eudicotyledons</taxon>
        <taxon>Gunneridae</taxon>
        <taxon>Pentapetalae</taxon>
        <taxon>Caryophyllales</taxon>
        <taxon>Chenopodiaceae</taxon>
        <taxon>Betoideae</taxon>
        <taxon>Beta</taxon>
    </lineage>
</organism>
<dbReference type="Gramene" id="KMS64679">
    <property type="protein sequence ID" value="KMS64679"/>
    <property type="gene ID" value="BVRB_017800"/>
</dbReference>
<dbReference type="GO" id="GO:0003677">
    <property type="term" value="F:DNA binding"/>
    <property type="evidence" value="ECO:0007669"/>
    <property type="project" value="InterPro"/>
</dbReference>
<dbReference type="eggNOG" id="KOG1121">
    <property type="taxonomic scope" value="Eukaryota"/>
</dbReference>
<dbReference type="Pfam" id="PF05699">
    <property type="entry name" value="Dimer_Tnp_hAT"/>
    <property type="match status" value="1"/>
</dbReference>
<name>A0A0J7YLZ4_BETVV</name>
<dbReference type="SUPFAM" id="SSF53098">
    <property type="entry name" value="Ribonuclease H-like"/>
    <property type="match status" value="1"/>
</dbReference>
<dbReference type="Pfam" id="PF14372">
    <property type="entry name" value="hAT-like_RNase-H"/>
    <property type="match status" value="1"/>
</dbReference>
<evidence type="ECO:0000313" key="5">
    <source>
        <dbReference type="Proteomes" id="UP000035740"/>
    </source>
</evidence>
<accession>A0A0J7YLZ4</accession>
<proteinExistence type="predicted"/>
<reference evidence="4 5" key="1">
    <citation type="journal article" date="2014" name="Nature">
        <title>The genome of the recently domesticated crop plant sugar beet (Beta vulgaris).</title>
        <authorList>
            <person name="Dohm J.C."/>
            <person name="Minoche A.E."/>
            <person name="Holtgrawe D."/>
            <person name="Capella-Gutierrez S."/>
            <person name="Zakrzewski F."/>
            <person name="Tafer H."/>
            <person name="Rupp O."/>
            <person name="Sorensen T.R."/>
            <person name="Stracke R."/>
            <person name="Reinhardt R."/>
            <person name="Goesmann A."/>
            <person name="Kraft T."/>
            <person name="Schulz B."/>
            <person name="Stadler P.F."/>
            <person name="Schmidt T."/>
            <person name="Gabaldon T."/>
            <person name="Lehrach H."/>
            <person name="Weisshaar B."/>
            <person name="Himmelbauer H."/>
        </authorList>
    </citation>
    <scope>NUCLEOTIDE SEQUENCE [LARGE SCALE GENOMIC DNA]</scope>
    <source>
        <tissue evidence="4">Taproot</tissue>
    </source>
</reference>
<dbReference type="PANTHER" id="PTHR23272">
    <property type="entry name" value="BED FINGER-RELATED"/>
    <property type="match status" value="1"/>
</dbReference>
<evidence type="ECO:0000259" key="2">
    <source>
        <dbReference type="Pfam" id="PF05699"/>
    </source>
</evidence>
<dbReference type="OrthoDB" id="1873329at2759"/>
<dbReference type="InterPro" id="IPR008906">
    <property type="entry name" value="HATC_C_dom"/>
</dbReference>
<evidence type="ECO:0000256" key="1">
    <source>
        <dbReference type="SAM" id="MobiDB-lite"/>
    </source>
</evidence>
<dbReference type="OMA" id="YMAMDIL"/>